<feature type="transmembrane region" description="Helical" evidence="8">
    <location>
        <begin position="225"/>
        <end position="245"/>
    </location>
</feature>
<evidence type="ECO:0000313" key="9">
    <source>
        <dbReference type="EMBL" id="APT84649.1"/>
    </source>
</evidence>
<dbReference type="EMBL" id="CP009245">
    <property type="protein sequence ID" value="APT84649.1"/>
    <property type="molecule type" value="Genomic_DNA"/>
</dbReference>
<dbReference type="STRING" id="1431546.CAQU_05720"/>
<sequence length="252" mass="26274">MTSLLPLIVFAVVALGAGLQRVAGMGLGLIAATILSIVIGPVEGVLIVNVLAIFTAIGTSWAARHDIEWRHFWLIAPVMVFGSVPAAILITRIDKSGLQVLVGATLLIALTTVTWGKQKIPTVTHPAWAMIAGVIGGFTNTLAAIAGPVITVYAQASRWPHHQFAATLQPLFIVTGLLSVSTKLIFGAGTLSDTHWTIWAGGFAGLVVGVFLGSKLARRVPRDKARILAITVAIAGAISALVHGLEGLLLHG</sequence>
<comment type="subcellular location">
    <subcellularLocation>
        <location evidence="1 8">Cell membrane</location>
        <topology evidence="1 8">Multi-pass membrane protein</topology>
    </subcellularLocation>
</comment>
<dbReference type="KEGG" id="caqu:CAQU_05720"/>
<keyword evidence="6 8" id="KW-1133">Transmembrane helix</keyword>
<evidence type="ECO:0000256" key="6">
    <source>
        <dbReference type="ARBA" id="ARBA00022989"/>
    </source>
</evidence>
<dbReference type="Proteomes" id="UP000185478">
    <property type="component" value="Chromosome"/>
</dbReference>
<reference evidence="9 10" key="1">
    <citation type="submission" date="2014-08" db="EMBL/GenBank/DDBJ databases">
        <title>Complete genome sequence of Corynebacterium aquilae S-613T(T) (=DSM 44791(T)), isolated from the choana of a healthy golden eagle.</title>
        <authorList>
            <person name="Ruckert C."/>
            <person name="Albersmeier A."/>
            <person name="Winkler A."/>
            <person name="Kalinowski J."/>
        </authorList>
    </citation>
    <scope>NUCLEOTIDE SEQUENCE [LARGE SCALE GENOMIC DNA]</scope>
    <source>
        <strain evidence="9 10">S-613</strain>
    </source>
</reference>
<dbReference type="InterPro" id="IPR002781">
    <property type="entry name" value="TM_pro_TauE-like"/>
</dbReference>
<keyword evidence="4 8" id="KW-1003">Cell membrane</keyword>
<gene>
    <name evidence="9" type="ORF">CAQU_05720</name>
</gene>
<evidence type="ECO:0000256" key="3">
    <source>
        <dbReference type="ARBA" id="ARBA00022448"/>
    </source>
</evidence>
<organism evidence="9 10">
    <name type="scientific">Corynebacterium aquilae DSM 44791</name>
    <dbReference type="NCBI Taxonomy" id="1431546"/>
    <lineage>
        <taxon>Bacteria</taxon>
        <taxon>Bacillati</taxon>
        <taxon>Actinomycetota</taxon>
        <taxon>Actinomycetes</taxon>
        <taxon>Mycobacteriales</taxon>
        <taxon>Corynebacteriaceae</taxon>
        <taxon>Corynebacterium</taxon>
    </lineage>
</organism>
<protein>
    <recommendedName>
        <fullName evidence="8">Probable membrane transporter protein</fullName>
    </recommendedName>
</protein>
<dbReference type="Pfam" id="PF01925">
    <property type="entry name" value="TauE"/>
    <property type="match status" value="1"/>
</dbReference>
<evidence type="ECO:0000256" key="2">
    <source>
        <dbReference type="ARBA" id="ARBA00009142"/>
    </source>
</evidence>
<dbReference type="RefSeq" id="WP_075725954.1">
    <property type="nucleotide sequence ID" value="NZ_CP009245.1"/>
</dbReference>
<evidence type="ECO:0000256" key="7">
    <source>
        <dbReference type="ARBA" id="ARBA00023136"/>
    </source>
</evidence>
<evidence type="ECO:0000256" key="4">
    <source>
        <dbReference type="ARBA" id="ARBA00022475"/>
    </source>
</evidence>
<dbReference type="GO" id="GO:0005886">
    <property type="term" value="C:plasma membrane"/>
    <property type="evidence" value="ECO:0007669"/>
    <property type="project" value="UniProtKB-SubCell"/>
</dbReference>
<keyword evidence="3" id="KW-0813">Transport</keyword>
<name>A0A1L7CFM9_9CORY</name>
<evidence type="ECO:0000256" key="8">
    <source>
        <dbReference type="RuleBase" id="RU363041"/>
    </source>
</evidence>
<accession>A0A1L7CFM9</accession>
<evidence type="ECO:0000313" key="10">
    <source>
        <dbReference type="Proteomes" id="UP000185478"/>
    </source>
</evidence>
<proteinExistence type="inferred from homology"/>
<feature type="transmembrane region" description="Helical" evidence="8">
    <location>
        <begin position="96"/>
        <end position="115"/>
    </location>
</feature>
<feature type="transmembrane region" description="Helical" evidence="8">
    <location>
        <begin position="71"/>
        <end position="90"/>
    </location>
</feature>
<keyword evidence="10" id="KW-1185">Reference proteome</keyword>
<feature type="transmembrane region" description="Helical" evidence="8">
    <location>
        <begin position="29"/>
        <end position="59"/>
    </location>
</feature>
<feature type="transmembrane region" description="Helical" evidence="8">
    <location>
        <begin position="127"/>
        <end position="154"/>
    </location>
</feature>
<comment type="similarity">
    <text evidence="2 8">Belongs to the 4-toluene sulfonate uptake permease (TSUP) (TC 2.A.102) family.</text>
</comment>
<dbReference type="PANTHER" id="PTHR30269">
    <property type="entry name" value="TRANSMEMBRANE PROTEIN YFCA"/>
    <property type="match status" value="1"/>
</dbReference>
<keyword evidence="5 8" id="KW-0812">Transmembrane</keyword>
<evidence type="ECO:0000256" key="5">
    <source>
        <dbReference type="ARBA" id="ARBA00022692"/>
    </source>
</evidence>
<dbReference type="AlphaFoldDB" id="A0A1L7CFM9"/>
<evidence type="ECO:0000256" key="1">
    <source>
        <dbReference type="ARBA" id="ARBA00004651"/>
    </source>
</evidence>
<dbReference type="PANTHER" id="PTHR30269:SF37">
    <property type="entry name" value="MEMBRANE TRANSPORTER PROTEIN"/>
    <property type="match status" value="1"/>
</dbReference>
<dbReference type="InterPro" id="IPR052017">
    <property type="entry name" value="TSUP"/>
</dbReference>
<feature type="transmembrane region" description="Helical" evidence="8">
    <location>
        <begin position="196"/>
        <end position="213"/>
    </location>
</feature>
<dbReference type="OrthoDB" id="3872971at2"/>
<keyword evidence="7 8" id="KW-0472">Membrane</keyword>